<organism evidence="3 4">
    <name type="scientific">Segatella copri</name>
    <dbReference type="NCBI Taxonomy" id="165179"/>
    <lineage>
        <taxon>Bacteria</taxon>
        <taxon>Pseudomonadati</taxon>
        <taxon>Bacteroidota</taxon>
        <taxon>Bacteroidia</taxon>
        <taxon>Bacteroidales</taxon>
        <taxon>Prevotellaceae</taxon>
        <taxon>Segatella</taxon>
    </lineage>
</organism>
<dbReference type="Gene3D" id="3.30.870.10">
    <property type="entry name" value="Endonuclease Chain A"/>
    <property type="match status" value="1"/>
</dbReference>
<dbReference type="InterPro" id="IPR058403">
    <property type="entry name" value="DUF8090"/>
</dbReference>
<dbReference type="Pfam" id="PF11907">
    <property type="entry name" value="DUF3427"/>
    <property type="match status" value="1"/>
</dbReference>
<evidence type="ECO:0000313" key="3">
    <source>
        <dbReference type="EMBL" id="MQN80579.1"/>
    </source>
</evidence>
<dbReference type="SUPFAM" id="SSF52540">
    <property type="entry name" value="P-loop containing nucleoside triphosphate hydrolases"/>
    <property type="match status" value="1"/>
</dbReference>
<sequence length="940" mass="109335">MHEFFFVLLHSKQNTRLMKSRFLTNYTETTFLSTIQMNLRRCKAFDFSVSFIKKAGLVLLSKDIKAAVERGAKGRIITSTYQNFTDVESLNFFMSLTRYPNFECHLDDECFHDEKNYSTNGFHSKGYLFEMEDGIEMIVGSSNITRYALLKNIEWDLVVNCDRDTEAYLDAMNEFVNLWNQTYELSQDRIKDYSTKLSFAIERWDMDYDMANSDIKPNYMQRKALRELNRYRAIGQERALVISATGSGKTYLAAFDALNFNPDRLLYIVHEGSILKKSLETFQKVFGGSKTCGLYNAEAKETEEDFLFSTNVSMCRSLELFDKKEFDYIIIDECHHAVADSYRKIIDYFEPEFLLGLTATENRMDNQDVVEIFGNNIPYELRLRDAIINDLIVPFHYFGIRDELVDYGLTASGERRMISQISTPENCEFIHQQIEKHRMEGQKLKALAFCRNIQHARMMADNLGDYYHTAFLSGKNKTGERIRAYNDLQDENRDLEILFAVDILNEGVDIPGVNMVLFLRPTESSTIFLQQLGRGLRKYANKPYVTILDFIGNSYKRSVHIALALGSLSRNSILEKKLLKFMVRNDFKSLGLDNYGVEIHIDDLSKEEIIDKIESENFNRINYLKMDYQNFKAYLKTPSYPTHMDYMNSDYAPNLLKFMKIKIGSKKTNSYYGFLKGIEEEDLPVFSEEQIACINYLSSLLPLVREHEYLVIRNLLSGETSLSHIEANIQEEIPGFKHEQLEHALRFLEDGNAVKKEEGEVLLCGEREQEYEAYLQDLLNYGLTQYEARYADEAGDFLLWQDYRQDQVLLKILENPKHNQYGTYYKNGNMYVFAGLKKDASLDDHLKYNDKFLSPDVFQWESIARISAKDEVLQRAAKRVLVFVRKVSAENGITLPYTYIGTGHLENPRKDATTNGSILYDIHMDNPLPQELQEDFQWME</sequence>
<dbReference type="PROSITE" id="PS51194">
    <property type="entry name" value="HELICASE_CTER"/>
    <property type="match status" value="1"/>
</dbReference>
<dbReference type="AlphaFoldDB" id="A0A6G1U076"/>
<feature type="domain" description="Helicase ATP-binding" evidence="1">
    <location>
        <begin position="230"/>
        <end position="379"/>
    </location>
</feature>
<dbReference type="CDD" id="cd18032">
    <property type="entry name" value="DEXHc_RE_I_III_res"/>
    <property type="match status" value="1"/>
</dbReference>
<evidence type="ECO:0000313" key="4">
    <source>
        <dbReference type="Proteomes" id="UP000480425"/>
    </source>
</evidence>
<proteinExistence type="predicted"/>
<dbReference type="GO" id="GO:0005524">
    <property type="term" value="F:ATP binding"/>
    <property type="evidence" value="ECO:0007669"/>
    <property type="project" value="InterPro"/>
</dbReference>
<dbReference type="CDD" id="cd18799">
    <property type="entry name" value="SF2_C_EcoAI-like"/>
    <property type="match status" value="1"/>
</dbReference>
<dbReference type="InterPro" id="IPR014001">
    <property type="entry name" value="Helicase_ATP-bd"/>
</dbReference>
<dbReference type="InterPro" id="IPR027417">
    <property type="entry name" value="P-loop_NTPase"/>
</dbReference>
<reference evidence="3 4" key="1">
    <citation type="submission" date="2019-09" db="EMBL/GenBank/DDBJ databases">
        <title>Distinct polysaccharide growth profiles of human intestinal Prevotella copri isolates.</title>
        <authorList>
            <person name="Fehlner-Peach H."/>
            <person name="Magnabosco C."/>
            <person name="Raghavan V."/>
            <person name="Scher J.U."/>
            <person name="Tett A."/>
            <person name="Cox L.M."/>
            <person name="Gottsegen C."/>
            <person name="Watters A."/>
            <person name="Wiltshire- Gordon J.D."/>
            <person name="Segata N."/>
            <person name="Bonneau R."/>
            <person name="Littman D.R."/>
        </authorList>
    </citation>
    <scope>NUCLEOTIDE SEQUENCE [LARGE SCALE GENOMIC DNA]</scope>
    <source>
        <strain evidence="4">iA622</strain>
    </source>
</reference>
<evidence type="ECO:0000259" key="1">
    <source>
        <dbReference type="PROSITE" id="PS51192"/>
    </source>
</evidence>
<name>A0A6G1U076_9BACT</name>
<dbReference type="PROSITE" id="PS51192">
    <property type="entry name" value="HELICASE_ATP_BIND_1"/>
    <property type="match status" value="1"/>
</dbReference>
<feature type="domain" description="Helicase C-terminal" evidence="2">
    <location>
        <begin position="433"/>
        <end position="579"/>
    </location>
</feature>
<dbReference type="EMBL" id="VZCB01000052">
    <property type="protein sequence ID" value="MQN80579.1"/>
    <property type="molecule type" value="Genomic_DNA"/>
</dbReference>
<evidence type="ECO:0000259" key="2">
    <source>
        <dbReference type="PROSITE" id="PS51194"/>
    </source>
</evidence>
<dbReference type="GO" id="GO:0005829">
    <property type="term" value="C:cytosol"/>
    <property type="evidence" value="ECO:0007669"/>
    <property type="project" value="TreeGrafter"/>
</dbReference>
<accession>A0A6G1U076</accession>
<comment type="caution">
    <text evidence="3">The sequence shown here is derived from an EMBL/GenBank/DDBJ whole genome shotgun (WGS) entry which is preliminary data.</text>
</comment>
<dbReference type="PANTHER" id="PTHR47396">
    <property type="entry name" value="TYPE I RESTRICTION ENZYME ECOKI R PROTEIN"/>
    <property type="match status" value="1"/>
</dbReference>
<dbReference type="Gene3D" id="3.40.50.300">
    <property type="entry name" value="P-loop containing nucleotide triphosphate hydrolases"/>
    <property type="match status" value="2"/>
</dbReference>
<dbReference type="PANTHER" id="PTHR47396:SF1">
    <property type="entry name" value="ATP-DEPENDENT HELICASE IRC3-RELATED"/>
    <property type="match status" value="1"/>
</dbReference>
<dbReference type="Pfam" id="PF00271">
    <property type="entry name" value="Helicase_C"/>
    <property type="match status" value="1"/>
</dbReference>
<dbReference type="InterPro" id="IPR050742">
    <property type="entry name" value="Helicase_Restrict-Modif_Enz"/>
</dbReference>
<dbReference type="InterPro" id="IPR001650">
    <property type="entry name" value="Helicase_C-like"/>
</dbReference>
<dbReference type="GO" id="GO:0003677">
    <property type="term" value="F:DNA binding"/>
    <property type="evidence" value="ECO:0007669"/>
    <property type="project" value="InterPro"/>
</dbReference>
<dbReference type="SUPFAM" id="SSF56024">
    <property type="entry name" value="Phospholipase D/nuclease"/>
    <property type="match status" value="1"/>
</dbReference>
<dbReference type="Pfam" id="PF26350">
    <property type="entry name" value="DUF8090"/>
    <property type="match status" value="1"/>
</dbReference>
<dbReference type="InterPro" id="IPR021835">
    <property type="entry name" value="DUF3427"/>
</dbReference>
<dbReference type="SMART" id="SM00490">
    <property type="entry name" value="HELICc"/>
    <property type="match status" value="1"/>
</dbReference>
<gene>
    <name evidence="3" type="ORF">F7D73_06365</name>
</gene>
<dbReference type="SMART" id="SM00487">
    <property type="entry name" value="DEXDc"/>
    <property type="match status" value="1"/>
</dbReference>
<dbReference type="Proteomes" id="UP000480425">
    <property type="component" value="Unassembled WGS sequence"/>
</dbReference>
<dbReference type="OrthoDB" id="9759819at2"/>
<protein>
    <submittedName>
        <fullName evidence="3">DUF3427 domain-containing protein</fullName>
    </submittedName>
</protein>
<dbReference type="InterPro" id="IPR006935">
    <property type="entry name" value="Helicase/UvrB_N"/>
</dbReference>
<dbReference type="GO" id="GO:0016787">
    <property type="term" value="F:hydrolase activity"/>
    <property type="evidence" value="ECO:0007669"/>
    <property type="project" value="InterPro"/>
</dbReference>
<dbReference type="Pfam" id="PF04851">
    <property type="entry name" value="ResIII"/>
    <property type="match status" value="1"/>
</dbReference>